<keyword evidence="1" id="KW-0175">Coiled coil</keyword>
<reference evidence="2" key="1">
    <citation type="submission" date="2018-03" db="EMBL/GenBank/DDBJ databases">
        <authorList>
            <person name="Guldener U."/>
        </authorList>
    </citation>
    <scope>NUCLEOTIDE SEQUENCE</scope>
</reference>
<evidence type="ECO:0000313" key="3">
    <source>
        <dbReference type="Proteomes" id="UP001187734"/>
    </source>
</evidence>
<evidence type="ECO:0000256" key="1">
    <source>
        <dbReference type="SAM" id="Coils"/>
    </source>
</evidence>
<dbReference type="AlphaFoldDB" id="A0AAE8SM75"/>
<name>A0AAE8SM75_9HYPO</name>
<dbReference type="Proteomes" id="UP001187734">
    <property type="component" value="Unassembled WGS sequence"/>
</dbReference>
<comment type="caution">
    <text evidence="2">The sequence shown here is derived from an EMBL/GenBank/DDBJ whole genome shotgun (WGS) entry which is preliminary data.</text>
</comment>
<proteinExistence type="predicted"/>
<dbReference type="EMBL" id="ONZP01000438">
    <property type="protein sequence ID" value="SPJ84219.1"/>
    <property type="molecule type" value="Genomic_DNA"/>
</dbReference>
<sequence>MSSQEAKGQQVLNTEESLIMDLKAKVKELETTIETMIEAQEQEREDRELLGEGKWRIQELGTQVDDVFLNNITEEYGTIV</sequence>
<protein>
    <submittedName>
        <fullName evidence="2">Uncharacterized protein</fullName>
    </submittedName>
</protein>
<accession>A0AAE8SM75</accession>
<organism evidence="2 3">
    <name type="scientific">Fusarium torulosum</name>
    <dbReference type="NCBI Taxonomy" id="33205"/>
    <lineage>
        <taxon>Eukaryota</taxon>
        <taxon>Fungi</taxon>
        <taxon>Dikarya</taxon>
        <taxon>Ascomycota</taxon>
        <taxon>Pezizomycotina</taxon>
        <taxon>Sordariomycetes</taxon>
        <taxon>Hypocreomycetidae</taxon>
        <taxon>Hypocreales</taxon>
        <taxon>Nectriaceae</taxon>
        <taxon>Fusarium</taxon>
    </lineage>
</organism>
<gene>
    <name evidence="2" type="ORF">FTOL_10736</name>
</gene>
<keyword evidence="3" id="KW-1185">Reference proteome</keyword>
<feature type="coiled-coil region" evidence="1">
    <location>
        <begin position="12"/>
        <end position="46"/>
    </location>
</feature>
<evidence type="ECO:0000313" key="2">
    <source>
        <dbReference type="EMBL" id="SPJ84219.1"/>
    </source>
</evidence>